<keyword evidence="2" id="KW-1185">Reference proteome</keyword>
<evidence type="ECO:0000313" key="1">
    <source>
        <dbReference type="EMBL" id="TKI04111.1"/>
    </source>
</evidence>
<accession>A0ABY2SHI0</accession>
<evidence type="ECO:0000313" key="2">
    <source>
        <dbReference type="Proteomes" id="UP000305202"/>
    </source>
</evidence>
<protein>
    <submittedName>
        <fullName evidence="1">Uncharacterized protein</fullName>
    </submittedName>
</protein>
<gene>
    <name evidence="1" type="ORF">FCN80_19305</name>
</gene>
<dbReference type="Proteomes" id="UP000305202">
    <property type="component" value="Unassembled WGS sequence"/>
</dbReference>
<organism evidence="1 2">
    <name type="scientific">Martelella alba</name>
    <dbReference type="NCBI Taxonomy" id="2590451"/>
    <lineage>
        <taxon>Bacteria</taxon>
        <taxon>Pseudomonadati</taxon>
        <taxon>Pseudomonadota</taxon>
        <taxon>Alphaproteobacteria</taxon>
        <taxon>Hyphomicrobiales</taxon>
        <taxon>Aurantimonadaceae</taxon>
        <taxon>Martelella</taxon>
    </lineage>
</organism>
<name>A0ABY2SHI0_9HYPH</name>
<reference evidence="1 2" key="1">
    <citation type="submission" date="2019-04" db="EMBL/GenBank/DDBJ databases">
        <authorList>
            <person name="Li M."/>
            <person name="Gao C."/>
        </authorList>
    </citation>
    <scope>NUCLEOTIDE SEQUENCE [LARGE SCALE GENOMIC DNA]</scope>
    <source>
        <strain evidence="1 2">BGMRC 2031</strain>
    </source>
</reference>
<proteinExistence type="predicted"/>
<dbReference type="RefSeq" id="WP_136991856.1">
    <property type="nucleotide sequence ID" value="NZ_SZPQ01000033.1"/>
</dbReference>
<dbReference type="EMBL" id="SZPQ01000033">
    <property type="protein sequence ID" value="TKI04111.1"/>
    <property type="molecule type" value="Genomic_DNA"/>
</dbReference>
<sequence length="73" mass="7807">MAFFIVSSSINLPSLIITHDGKNHVPSATGHHPFERGLPRRGQPIVLIRSHAGIIHGDGISVGAEQMPFAADE</sequence>
<comment type="caution">
    <text evidence="1">The sequence shown here is derived from an EMBL/GenBank/DDBJ whole genome shotgun (WGS) entry which is preliminary data.</text>
</comment>